<dbReference type="InterPro" id="IPR005321">
    <property type="entry name" value="Peptidase_S58_DmpA"/>
</dbReference>
<protein>
    <submittedName>
        <fullName evidence="3">Peptidase S58 DmpA</fullName>
    </submittedName>
</protein>
<evidence type="ECO:0000256" key="1">
    <source>
        <dbReference type="ARBA" id="ARBA00007068"/>
    </source>
</evidence>
<sequence>MPETAPTEPRCRARDLGISLGRYKPGRWNAITDVAGVRVGHSTVTRGAGPLRVGKGPVRTGVTAILPNPTNVFEDRVVGGGFVLNGAGEVSGMTQLLEWGLVETPIFLTNTLSVGAVSDAAVKWMVERYPGIGDEHDVIIPLVGECDDSWLNDIAGRHVKDEHVYEALRTASDGPVPEGSVGGGTGMITCDFKAGIGTSSRKLPETLGGYTVGVLVMSNFGVMRQLRIGGLPVGEVLEARYRPANRRTRNYGSIIAVIATDAPLATHQLNRLAKRAALGIGRVGSTAMHGSGEIVLAFSTANQVPRETNKMVYRMKILLDQRLDPLYEAVIEATEEAILNALCMARDMEGVNGNVSKALPLDDVKEMVTTWQADAARQAAAPPLRGRRPPAPDAAARARTAPAASAAKPSAVRGAEGMARPARPAGAAAGTAGTQGSPTRIERQDARSDSQEAKREAAEPRRDEAPRGAGARTKDGAGPRPDGGGSGEG</sequence>
<keyword evidence="4" id="KW-1185">Reference proteome</keyword>
<dbReference type="Pfam" id="PF03576">
    <property type="entry name" value="Peptidase_S58"/>
    <property type="match status" value="1"/>
</dbReference>
<dbReference type="Proteomes" id="UP000007089">
    <property type="component" value="Chromosome"/>
</dbReference>
<accession>B8J4Z6</accession>
<evidence type="ECO:0000313" key="3">
    <source>
        <dbReference type="EMBL" id="ACL64851.1"/>
    </source>
</evidence>
<organism evidence="3 4">
    <name type="scientific">Anaeromyxobacter dehalogenans (strain ATCC BAA-258 / DSM 21875 / 2CP-1)</name>
    <dbReference type="NCBI Taxonomy" id="455488"/>
    <lineage>
        <taxon>Bacteria</taxon>
        <taxon>Pseudomonadati</taxon>
        <taxon>Myxococcota</taxon>
        <taxon>Myxococcia</taxon>
        <taxon>Myxococcales</taxon>
        <taxon>Cystobacterineae</taxon>
        <taxon>Anaeromyxobacteraceae</taxon>
        <taxon>Anaeromyxobacter</taxon>
    </lineage>
</organism>
<dbReference type="Gene3D" id="3.60.70.12">
    <property type="entry name" value="L-amino peptidase D-ALA esterase/amidase"/>
    <property type="match status" value="1"/>
</dbReference>
<dbReference type="CDD" id="cd02253">
    <property type="entry name" value="DmpA"/>
    <property type="match status" value="1"/>
</dbReference>
<dbReference type="KEGG" id="acp:A2cp1_1507"/>
<dbReference type="HOGENOM" id="CLU_024709_0_0_7"/>
<dbReference type="GO" id="GO:0004177">
    <property type="term" value="F:aminopeptidase activity"/>
    <property type="evidence" value="ECO:0007669"/>
    <property type="project" value="TreeGrafter"/>
</dbReference>
<reference evidence="3" key="1">
    <citation type="submission" date="2009-01" db="EMBL/GenBank/DDBJ databases">
        <title>Complete sequence of Anaeromyxobacter dehalogenans 2CP-1.</title>
        <authorList>
            <consortium name="US DOE Joint Genome Institute"/>
            <person name="Lucas S."/>
            <person name="Copeland A."/>
            <person name="Lapidus A."/>
            <person name="Glavina del Rio T."/>
            <person name="Dalin E."/>
            <person name="Tice H."/>
            <person name="Bruce D."/>
            <person name="Goodwin L."/>
            <person name="Pitluck S."/>
            <person name="Saunders E."/>
            <person name="Brettin T."/>
            <person name="Detter J.C."/>
            <person name="Han C."/>
            <person name="Larimer F."/>
            <person name="Land M."/>
            <person name="Hauser L."/>
            <person name="Kyrpides N."/>
            <person name="Ovchinnikova G."/>
            <person name="Beliaev A.S."/>
            <person name="Richardson P."/>
        </authorList>
    </citation>
    <scope>NUCLEOTIDE SEQUENCE</scope>
    <source>
        <strain evidence="3">2CP-1</strain>
    </source>
</reference>
<gene>
    <name evidence="3" type="ordered locus">A2cp1_1507</name>
</gene>
<dbReference type="AlphaFoldDB" id="B8J4Z6"/>
<dbReference type="PANTHER" id="PTHR36512">
    <property type="entry name" value="D-AMINOPEPTIDASE"/>
    <property type="match status" value="1"/>
</dbReference>
<dbReference type="InterPro" id="IPR016117">
    <property type="entry name" value="ArgJ-like_dom_sf"/>
</dbReference>
<evidence type="ECO:0000256" key="2">
    <source>
        <dbReference type="SAM" id="MobiDB-lite"/>
    </source>
</evidence>
<dbReference type="PANTHER" id="PTHR36512:SF3">
    <property type="entry name" value="BLR5678 PROTEIN"/>
    <property type="match status" value="1"/>
</dbReference>
<feature type="compositionally biased region" description="Low complexity" evidence="2">
    <location>
        <begin position="393"/>
        <end position="439"/>
    </location>
</feature>
<name>B8J4Z6_ANAD2</name>
<feature type="region of interest" description="Disordered" evidence="2">
    <location>
        <begin position="376"/>
        <end position="489"/>
    </location>
</feature>
<dbReference type="EMBL" id="CP001359">
    <property type="protein sequence ID" value="ACL64851.1"/>
    <property type="molecule type" value="Genomic_DNA"/>
</dbReference>
<dbReference type="SUPFAM" id="SSF56266">
    <property type="entry name" value="DmpA/ArgJ-like"/>
    <property type="match status" value="1"/>
</dbReference>
<comment type="similarity">
    <text evidence="1">Belongs to the peptidase S58 family.</text>
</comment>
<feature type="compositionally biased region" description="Basic and acidic residues" evidence="2">
    <location>
        <begin position="440"/>
        <end position="477"/>
    </location>
</feature>
<proteinExistence type="inferred from homology"/>
<evidence type="ECO:0000313" key="4">
    <source>
        <dbReference type="Proteomes" id="UP000007089"/>
    </source>
</evidence>
<dbReference type="RefSeq" id="WP_012632790.1">
    <property type="nucleotide sequence ID" value="NC_011891.1"/>
</dbReference>